<reference evidence="1" key="1">
    <citation type="journal article" date="2015" name="Nature">
        <title>Complex archaea that bridge the gap between prokaryotes and eukaryotes.</title>
        <authorList>
            <person name="Spang A."/>
            <person name="Saw J.H."/>
            <person name="Jorgensen S.L."/>
            <person name="Zaremba-Niedzwiedzka K."/>
            <person name="Martijn J."/>
            <person name="Lind A.E."/>
            <person name="van Eijk R."/>
            <person name="Schleper C."/>
            <person name="Guy L."/>
            <person name="Ettema T.J."/>
        </authorList>
    </citation>
    <scope>NUCLEOTIDE SEQUENCE</scope>
</reference>
<accession>A0A0F9SKK8</accession>
<organism evidence="1">
    <name type="scientific">marine sediment metagenome</name>
    <dbReference type="NCBI Taxonomy" id="412755"/>
    <lineage>
        <taxon>unclassified sequences</taxon>
        <taxon>metagenomes</taxon>
        <taxon>ecological metagenomes</taxon>
    </lineage>
</organism>
<dbReference type="AlphaFoldDB" id="A0A0F9SKK8"/>
<gene>
    <name evidence="1" type="ORF">LCGC14_0440160</name>
</gene>
<comment type="caution">
    <text evidence="1">The sequence shown here is derived from an EMBL/GenBank/DDBJ whole genome shotgun (WGS) entry which is preliminary data.</text>
</comment>
<protein>
    <submittedName>
        <fullName evidence="1">Uncharacterized protein</fullName>
    </submittedName>
</protein>
<dbReference type="EMBL" id="LAZR01000424">
    <property type="protein sequence ID" value="KKN69520.1"/>
    <property type="molecule type" value="Genomic_DNA"/>
</dbReference>
<proteinExistence type="predicted"/>
<sequence length="82" mass="9188">MTSSILIGGKRCCVLSHHSLTVTINRYIYIGDRSINPFLQKRLALFTSRLTRVSKTGLRVPCVTRGQELGGDQDHIVTEDGW</sequence>
<evidence type="ECO:0000313" key="1">
    <source>
        <dbReference type="EMBL" id="KKN69520.1"/>
    </source>
</evidence>
<name>A0A0F9SKK8_9ZZZZ</name>